<dbReference type="GO" id="GO:0006357">
    <property type="term" value="P:regulation of transcription by RNA polymerase II"/>
    <property type="evidence" value="ECO:0007669"/>
    <property type="project" value="TreeGrafter"/>
</dbReference>
<evidence type="ECO:0000256" key="10">
    <source>
        <dbReference type="ARBA" id="ARBA00023242"/>
    </source>
</evidence>
<evidence type="ECO:0000256" key="1">
    <source>
        <dbReference type="ARBA" id="ARBA00004123"/>
    </source>
</evidence>
<evidence type="ECO:0000313" key="16">
    <source>
        <dbReference type="Proteomes" id="UP000796761"/>
    </source>
</evidence>
<dbReference type="Proteomes" id="UP000796761">
    <property type="component" value="Unassembled WGS sequence"/>
</dbReference>
<evidence type="ECO:0000259" key="13">
    <source>
        <dbReference type="PROSITE" id="PS50011"/>
    </source>
</evidence>
<comment type="subcellular location">
    <subcellularLocation>
        <location evidence="1">Nucleus</location>
    </subcellularLocation>
</comment>
<keyword evidence="6" id="KW-0862">Zinc</keyword>
<evidence type="ECO:0000256" key="4">
    <source>
        <dbReference type="ARBA" id="ARBA00022737"/>
    </source>
</evidence>
<feature type="region of interest" description="Disordered" evidence="12">
    <location>
        <begin position="632"/>
        <end position="657"/>
    </location>
</feature>
<evidence type="ECO:0000256" key="3">
    <source>
        <dbReference type="ARBA" id="ARBA00022723"/>
    </source>
</evidence>
<dbReference type="SUPFAM" id="SSF57667">
    <property type="entry name" value="beta-beta-alpha zinc fingers"/>
    <property type="match status" value="5"/>
</dbReference>
<feature type="domain" description="Protein kinase" evidence="13">
    <location>
        <begin position="1"/>
        <end position="308"/>
    </location>
</feature>
<dbReference type="Gene3D" id="3.30.160.60">
    <property type="entry name" value="Classic Zinc Finger"/>
    <property type="match status" value="9"/>
</dbReference>
<feature type="domain" description="C2H2-type" evidence="14">
    <location>
        <begin position="565"/>
        <end position="592"/>
    </location>
</feature>
<dbReference type="GO" id="GO:0008270">
    <property type="term" value="F:zinc ion binding"/>
    <property type="evidence" value="ECO:0007669"/>
    <property type="project" value="UniProtKB-KW"/>
</dbReference>
<dbReference type="GO" id="GO:0000978">
    <property type="term" value="F:RNA polymerase II cis-regulatory region sequence-specific DNA binding"/>
    <property type="evidence" value="ECO:0007669"/>
    <property type="project" value="TreeGrafter"/>
</dbReference>
<dbReference type="AlphaFoldDB" id="A0A8K1G181"/>
<evidence type="ECO:0000256" key="12">
    <source>
        <dbReference type="SAM" id="MobiDB-lite"/>
    </source>
</evidence>
<dbReference type="PROSITE" id="PS50011">
    <property type="entry name" value="PROTEIN_KINASE_DOM"/>
    <property type="match status" value="1"/>
</dbReference>
<dbReference type="GO" id="GO:0003700">
    <property type="term" value="F:DNA-binding transcription factor activity"/>
    <property type="evidence" value="ECO:0007669"/>
    <property type="project" value="TreeGrafter"/>
</dbReference>
<dbReference type="FunFam" id="3.30.160.60:FF:000269">
    <property type="entry name" value="Zinc finger protein 287"/>
    <property type="match status" value="1"/>
</dbReference>
<keyword evidence="8" id="KW-0238">DNA-binding</keyword>
<evidence type="ECO:0000256" key="2">
    <source>
        <dbReference type="ARBA" id="ARBA00006991"/>
    </source>
</evidence>
<evidence type="ECO:0008006" key="17">
    <source>
        <dbReference type="Google" id="ProtNLM"/>
    </source>
</evidence>
<protein>
    <recommendedName>
        <fullName evidence="17">Protein kinase domain-containing protein</fullName>
    </recommendedName>
</protein>
<evidence type="ECO:0000256" key="5">
    <source>
        <dbReference type="ARBA" id="ARBA00022771"/>
    </source>
</evidence>
<dbReference type="GO" id="GO:0004672">
    <property type="term" value="F:protein kinase activity"/>
    <property type="evidence" value="ECO:0007669"/>
    <property type="project" value="InterPro"/>
</dbReference>
<evidence type="ECO:0000259" key="14">
    <source>
        <dbReference type="PROSITE" id="PS50157"/>
    </source>
</evidence>
<feature type="compositionally biased region" description="Basic and acidic residues" evidence="12">
    <location>
        <begin position="640"/>
        <end position="651"/>
    </location>
</feature>
<dbReference type="GO" id="GO:0005634">
    <property type="term" value="C:nucleus"/>
    <property type="evidence" value="ECO:0007669"/>
    <property type="project" value="UniProtKB-SubCell"/>
</dbReference>
<keyword evidence="7" id="KW-0805">Transcription regulation</keyword>
<evidence type="ECO:0000256" key="9">
    <source>
        <dbReference type="ARBA" id="ARBA00023163"/>
    </source>
</evidence>
<keyword evidence="3" id="KW-0479">Metal-binding</keyword>
<comment type="caution">
    <text evidence="15">The sequence shown here is derived from an EMBL/GenBank/DDBJ whole genome shotgun (WGS) entry which is preliminary data.</text>
</comment>
<dbReference type="Pfam" id="PF00096">
    <property type="entry name" value="zf-C2H2"/>
    <property type="match status" value="8"/>
</dbReference>
<dbReference type="InterPro" id="IPR013087">
    <property type="entry name" value="Znf_C2H2_type"/>
</dbReference>
<evidence type="ECO:0000256" key="7">
    <source>
        <dbReference type="ARBA" id="ARBA00023015"/>
    </source>
</evidence>
<dbReference type="InterPro" id="IPR008271">
    <property type="entry name" value="Ser/Thr_kinase_AS"/>
</dbReference>
<feature type="domain" description="C2H2-type" evidence="14">
    <location>
        <begin position="453"/>
        <end position="480"/>
    </location>
</feature>
<comment type="similarity">
    <text evidence="2">Belongs to the krueppel C2H2-type zinc-finger protein family.</text>
</comment>
<dbReference type="PROSITE" id="PS50157">
    <property type="entry name" value="ZINC_FINGER_C2H2_2"/>
    <property type="match status" value="9"/>
</dbReference>
<dbReference type="PROSITE" id="PS00028">
    <property type="entry name" value="ZINC_FINGER_C2H2_1"/>
    <property type="match status" value="7"/>
</dbReference>
<dbReference type="FunFam" id="3.30.160.60:FF:000358">
    <property type="entry name" value="zinc finger protein 24"/>
    <property type="match status" value="1"/>
</dbReference>
<keyword evidence="4" id="KW-0677">Repeat</keyword>
<sequence>MGKGIFELSLLIKGLLKIFVEQSTLPQEESYLVHEELWLVMEYMDGGTLSVISETSMTEQEISACLQRLYFLHSNHVMHRDVKSLNILLRTDGSVKLGQNILADFGFSAQLTPEQSRQSSVIGTAWRMAPEVVKGQPYGPKVDIWSFGTVGIEMVKREVPYRNESPLLRALPQELGTCLQVPELLVPLAVAVVHTSEVCEKTGLVPLPKFGNGLGKSTLEVATENVGVREVPLGCTEGSLGPQNLELHSPLPFTSLSPVSSRTEKDFPFPNLGQMEKEAVKKMSQDTQAGKELRMESREDKSLCQNLVEEAILSGSTAQESNREEMPPRSHMRRGPGSCEEEGRTLCQEGSQSSDLVLPEQHQSREKSYKCEECGKSFSHSSNLIRHWRIHTGERPYECGECGKSFSRSNNLARHEMIHYQEQCYKCSECGKSFKKMSTCDQHKKNCSKERPYKCGECGKSFSQRSNLIQHQRVHTRESPNMCGECGKNFSRRSNLIRHKRIHTGERPYKCSKCGKSFSQQSHLNVHQCTDTREQPNKCEELGKSFRKIQNLPSRPSVGTRERPYKCLVCKKSFRQSSHLKAHWRIHTGQRPYICEKCGKSFSDRSNLKHHQRIHTRPYKCEECGKSFSRKSHVTHHQQRHQERTPHKFPDGGKSLV</sequence>
<proteinExistence type="inferred from homology"/>
<dbReference type="FunFam" id="3.30.160.60:FF:000213">
    <property type="entry name" value="Zinc finger protein 624"/>
    <property type="match status" value="1"/>
</dbReference>
<reference evidence="15" key="1">
    <citation type="submission" date="2019-04" db="EMBL/GenBank/DDBJ databases">
        <title>Genome assembly of Zosterops borbonicus 15179.</title>
        <authorList>
            <person name="Leroy T."/>
            <person name="Anselmetti Y."/>
            <person name="Tilak M.-K."/>
            <person name="Nabholz B."/>
        </authorList>
    </citation>
    <scope>NUCLEOTIDE SEQUENCE</scope>
    <source>
        <strain evidence="15">HGM_15179</strain>
        <tissue evidence="15">Muscle</tissue>
    </source>
</reference>
<evidence type="ECO:0000313" key="15">
    <source>
        <dbReference type="EMBL" id="TRZ09823.1"/>
    </source>
</evidence>
<dbReference type="EMBL" id="SWJQ01000991">
    <property type="protein sequence ID" value="TRZ09823.1"/>
    <property type="molecule type" value="Genomic_DNA"/>
</dbReference>
<dbReference type="FunFam" id="3.30.160.60:FF:000382">
    <property type="entry name" value="zinc finger protein 35 isoform X4"/>
    <property type="match status" value="2"/>
</dbReference>
<dbReference type="PANTHER" id="PTHR24390:SF260">
    <property type="entry name" value="ZINC FINGER PROTEIN 383-RELATED"/>
    <property type="match status" value="1"/>
</dbReference>
<dbReference type="FunFam" id="3.30.160.60:FF:001178">
    <property type="entry name" value="zinc finger protein 287"/>
    <property type="match status" value="1"/>
</dbReference>
<feature type="region of interest" description="Disordered" evidence="12">
    <location>
        <begin position="314"/>
        <end position="345"/>
    </location>
</feature>
<dbReference type="PROSITE" id="PS00108">
    <property type="entry name" value="PROTEIN_KINASE_ST"/>
    <property type="match status" value="1"/>
</dbReference>
<evidence type="ECO:0000256" key="8">
    <source>
        <dbReference type="ARBA" id="ARBA00023125"/>
    </source>
</evidence>
<gene>
    <name evidence="15" type="ORF">HGM15179_017277</name>
</gene>
<dbReference type="FunFam" id="3.30.160.60:FF:000295">
    <property type="entry name" value="zinc finger protein 19"/>
    <property type="match status" value="1"/>
</dbReference>
<organism evidence="15 16">
    <name type="scientific">Zosterops borbonicus</name>
    <dbReference type="NCBI Taxonomy" id="364589"/>
    <lineage>
        <taxon>Eukaryota</taxon>
        <taxon>Metazoa</taxon>
        <taxon>Chordata</taxon>
        <taxon>Craniata</taxon>
        <taxon>Vertebrata</taxon>
        <taxon>Euteleostomi</taxon>
        <taxon>Archelosauria</taxon>
        <taxon>Archosauria</taxon>
        <taxon>Dinosauria</taxon>
        <taxon>Saurischia</taxon>
        <taxon>Theropoda</taxon>
        <taxon>Coelurosauria</taxon>
        <taxon>Aves</taxon>
        <taxon>Neognathae</taxon>
        <taxon>Neoaves</taxon>
        <taxon>Telluraves</taxon>
        <taxon>Australaves</taxon>
        <taxon>Passeriformes</taxon>
        <taxon>Sylvioidea</taxon>
        <taxon>Zosteropidae</taxon>
        <taxon>Zosterops</taxon>
    </lineage>
</organism>
<dbReference type="GO" id="GO:0005524">
    <property type="term" value="F:ATP binding"/>
    <property type="evidence" value="ECO:0007669"/>
    <property type="project" value="InterPro"/>
</dbReference>
<accession>A0A8K1G181</accession>
<dbReference type="InterPro" id="IPR011009">
    <property type="entry name" value="Kinase-like_dom_sf"/>
</dbReference>
<feature type="domain" description="C2H2-type" evidence="14">
    <location>
        <begin position="369"/>
        <end position="396"/>
    </location>
</feature>
<keyword evidence="10" id="KW-0539">Nucleus</keyword>
<feature type="domain" description="C2H2-type" evidence="14">
    <location>
        <begin position="425"/>
        <end position="452"/>
    </location>
</feature>
<keyword evidence="16" id="KW-1185">Reference proteome</keyword>
<dbReference type="FunFam" id="3.30.160.60:FF:002343">
    <property type="entry name" value="Zinc finger protein 33A"/>
    <property type="match status" value="1"/>
</dbReference>
<dbReference type="InterPro" id="IPR036236">
    <property type="entry name" value="Znf_C2H2_sf"/>
</dbReference>
<dbReference type="OrthoDB" id="9208379at2759"/>
<dbReference type="InterPro" id="IPR000719">
    <property type="entry name" value="Prot_kinase_dom"/>
</dbReference>
<dbReference type="SMART" id="SM00355">
    <property type="entry name" value="ZnF_C2H2"/>
    <property type="match status" value="9"/>
</dbReference>
<evidence type="ECO:0000256" key="6">
    <source>
        <dbReference type="ARBA" id="ARBA00022833"/>
    </source>
</evidence>
<keyword evidence="5 11" id="KW-0863">Zinc-finger</keyword>
<dbReference type="Gene3D" id="1.10.510.10">
    <property type="entry name" value="Transferase(Phosphotransferase) domain 1"/>
    <property type="match status" value="1"/>
</dbReference>
<name>A0A8K1G181_9PASS</name>
<feature type="domain" description="C2H2-type" evidence="14">
    <location>
        <begin position="593"/>
        <end position="620"/>
    </location>
</feature>
<evidence type="ECO:0000256" key="11">
    <source>
        <dbReference type="PROSITE-ProRule" id="PRU00042"/>
    </source>
</evidence>
<feature type="domain" description="C2H2-type" evidence="14">
    <location>
        <begin position="481"/>
        <end position="508"/>
    </location>
</feature>
<keyword evidence="9" id="KW-0804">Transcription</keyword>
<feature type="domain" description="C2H2-type" evidence="14">
    <location>
        <begin position="397"/>
        <end position="424"/>
    </location>
</feature>
<dbReference type="PANTHER" id="PTHR24390">
    <property type="entry name" value="ZINC FINGER PROTEIN"/>
    <property type="match status" value="1"/>
</dbReference>
<dbReference type="Pfam" id="PF00069">
    <property type="entry name" value="Pkinase"/>
    <property type="match status" value="1"/>
</dbReference>
<feature type="domain" description="C2H2-type" evidence="14">
    <location>
        <begin position="619"/>
        <end position="646"/>
    </location>
</feature>
<feature type="domain" description="C2H2-type" evidence="14">
    <location>
        <begin position="509"/>
        <end position="536"/>
    </location>
</feature>
<dbReference type="SUPFAM" id="SSF56112">
    <property type="entry name" value="Protein kinase-like (PK-like)"/>
    <property type="match status" value="1"/>
</dbReference>
<dbReference type="SMART" id="SM00220">
    <property type="entry name" value="S_TKc"/>
    <property type="match status" value="1"/>
</dbReference>